<keyword evidence="4" id="KW-1133">Transmembrane helix</keyword>
<dbReference type="PANTHER" id="PTHR37481">
    <property type="entry name" value="LIPOPOLYSACCHARIDE EXPORT SYSTEM PROTEIN LPTC"/>
    <property type="match status" value="1"/>
</dbReference>
<keyword evidence="1" id="KW-1003">Cell membrane</keyword>
<comment type="caution">
    <text evidence="6">The sequence shown here is derived from an EMBL/GenBank/DDBJ whole genome shotgun (WGS) entry which is preliminary data.</text>
</comment>
<protein>
    <submittedName>
        <fullName evidence="6">LPS export ABC transporter periplasmic protein LptC</fullName>
    </submittedName>
</protein>
<reference evidence="6" key="1">
    <citation type="journal article" date="2014" name="Int. J. Syst. Evol. Microbiol.">
        <title>Complete genome sequence of Corynebacterium casei LMG S-19264T (=DSM 44701T), isolated from a smear-ripened cheese.</title>
        <authorList>
            <consortium name="US DOE Joint Genome Institute (JGI-PGF)"/>
            <person name="Walter F."/>
            <person name="Albersmeier A."/>
            <person name="Kalinowski J."/>
            <person name="Ruckert C."/>
        </authorList>
    </citation>
    <scope>NUCLEOTIDE SEQUENCE</scope>
    <source>
        <strain evidence="6">JCM 13919</strain>
    </source>
</reference>
<dbReference type="NCBIfam" id="TIGR04409">
    <property type="entry name" value="LptC_YrbK"/>
    <property type="match status" value="1"/>
</dbReference>
<dbReference type="GO" id="GO:0005886">
    <property type="term" value="C:plasma membrane"/>
    <property type="evidence" value="ECO:0007669"/>
    <property type="project" value="InterPro"/>
</dbReference>
<dbReference type="InterPro" id="IPR010664">
    <property type="entry name" value="LipoPS_assembly_LptC-rel"/>
</dbReference>
<evidence type="ECO:0000256" key="3">
    <source>
        <dbReference type="ARBA" id="ARBA00022692"/>
    </source>
</evidence>
<evidence type="ECO:0000256" key="4">
    <source>
        <dbReference type="ARBA" id="ARBA00022989"/>
    </source>
</evidence>
<dbReference type="GO" id="GO:0030288">
    <property type="term" value="C:outer membrane-bounded periplasmic space"/>
    <property type="evidence" value="ECO:0007669"/>
    <property type="project" value="TreeGrafter"/>
</dbReference>
<accession>A0A917JQD0</accession>
<keyword evidence="5" id="KW-0472">Membrane</keyword>
<evidence type="ECO:0000256" key="1">
    <source>
        <dbReference type="ARBA" id="ARBA00022475"/>
    </source>
</evidence>
<dbReference type="GO" id="GO:0017089">
    <property type="term" value="F:glycolipid transfer activity"/>
    <property type="evidence" value="ECO:0007669"/>
    <property type="project" value="TreeGrafter"/>
</dbReference>
<dbReference type="RefSeq" id="WP_131775797.1">
    <property type="nucleotide sequence ID" value="NZ_BMOB01000002.1"/>
</dbReference>
<organism evidence="6 7">
    <name type="scientific">Legionella impletisoli</name>
    <dbReference type="NCBI Taxonomy" id="343510"/>
    <lineage>
        <taxon>Bacteria</taxon>
        <taxon>Pseudomonadati</taxon>
        <taxon>Pseudomonadota</taxon>
        <taxon>Gammaproteobacteria</taxon>
        <taxon>Legionellales</taxon>
        <taxon>Legionellaceae</taxon>
        <taxon>Legionella</taxon>
    </lineage>
</organism>
<sequence>MNAGKQAAWLFAVLIGLAFSSWYFASSAPVKKLDENTLSNTVDTIIQDLTLSQYNEEGKRINFLKTPLMHHIPKDNKHWLKTPYIVVTQENQTPWEIKALEATSLYGGDKITLSKHVVLHQASSEKTPESTLKTEEIIYFPKKKLATTKKSVTFEQPGNIVQSEGMKAYLAEKRVKLLGNARGKYEPKHG</sequence>
<evidence type="ECO:0000256" key="5">
    <source>
        <dbReference type="ARBA" id="ARBA00023136"/>
    </source>
</evidence>
<dbReference type="Proteomes" id="UP000630149">
    <property type="component" value="Unassembled WGS sequence"/>
</dbReference>
<gene>
    <name evidence="6" type="ORF">GCM10007966_06900</name>
</gene>
<evidence type="ECO:0000313" key="6">
    <source>
        <dbReference type="EMBL" id="GGI81035.1"/>
    </source>
</evidence>
<dbReference type="Pfam" id="PF06835">
    <property type="entry name" value="LptC"/>
    <property type="match status" value="1"/>
</dbReference>
<dbReference type="InterPro" id="IPR026265">
    <property type="entry name" value="LptC"/>
</dbReference>
<evidence type="ECO:0000256" key="2">
    <source>
        <dbReference type="ARBA" id="ARBA00022519"/>
    </source>
</evidence>
<keyword evidence="2" id="KW-0997">Cell inner membrane</keyword>
<dbReference type="EMBL" id="BMOB01000002">
    <property type="protein sequence ID" value="GGI81035.1"/>
    <property type="molecule type" value="Genomic_DNA"/>
</dbReference>
<evidence type="ECO:0000313" key="7">
    <source>
        <dbReference type="Proteomes" id="UP000630149"/>
    </source>
</evidence>
<reference evidence="6" key="2">
    <citation type="submission" date="2020-09" db="EMBL/GenBank/DDBJ databases">
        <authorList>
            <person name="Sun Q."/>
            <person name="Ohkuma M."/>
        </authorList>
    </citation>
    <scope>NUCLEOTIDE SEQUENCE</scope>
    <source>
        <strain evidence="6">JCM 13919</strain>
    </source>
</reference>
<dbReference type="InterPro" id="IPR052363">
    <property type="entry name" value="LPS_export_LptC"/>
</dbReference>
<dbReference type="OrthoDB" id="5731914at2"/>
<dbReference type="Gene3D" id="2.60.450.10">
    <property type="entry name" value="Lipopolysaccharide (LPS) transport protein A like domain"/>
    <property type="match status" value="1"/>
</dbReference>
<name>A0A917JQD0_9GAMM</name>
<dbReference type="PANTHER" id="PTHR37481:SF1">
    <property type="entry name" value="LIPOPOLYSACCHARIDE EXPORT SYSTEM PROTEIN LPTC"/>
    <property type="match status" value="1"/>
</dbReference>
<proteinExistence type="predicted"/>
<dbReference type="GO" id="GO:0015221">
    <property type="term" value="F:lipopolysaccharide transmembrane transporter activity"/>
    <property type="evidence" value="ECO:0007669"/>
    <property type="project" value="InterPro"/>
</dbReference>
<keyword evidence="3" id="KW-0812">Transmembrane</keyword>
<keyword evidence="7" id="KW-1185">Reference proteome</keyword>
<dbReference type="AlphaFoldDB" id="A0A917JQD0"/>